<keyword evidence="6" id="KW-0812">Transmembrane</keyword>
<keyword evidence="6" id="KW-1133">Transmembrane helix</keyword>
<keyword evidence="9" id="KW-1185">Reference proteome</keyword>
<dbReference type="OrthoDB" id="9801841at2"/>
<evidence type="ECO:0000256" key="2">
    <source>
        <dbReference type="ARBA" id="ARBA00022741"/>
    </source>
</evidence>
<dbReference type="PANTHER" id="PTHR43289">
    <property type="entry name" value="MITOGEN-ACTIVATED PROTEIN KINASE KINASE KINASE 20-RELATED"/>
    <property type="match status" value="1"/>
</dbReference>
<comment type="caution">
    <text evidence="8">The sequence shown here is derived from an EMBL/GenBank/DDBJ whole genome shotgun (WGS) entry which is preliminary data.</text>
</comment>
<feature type="binding site" evidence="5">
    <location>
        <position position="35"/>
    </location>
    <ligand>
        <name>ATP</name>
        <dbReference type="ChEBI" id="CHEBI:30616"/>
    </ligand>
</feature>
<organism evidence="8 9">
    <name type="scientific">Pleionea mediterranea</name>
    <dbReference type="NCBI Taxonomy" id="523701"/>
    <lineage>
        <taxon>Bacteria</taxon>
        <taxon>Pseudomonadati</taxon>
        <taxon>Pseudomonadota</taxon>
        <taxon>Gammaproteobacteria</taxon>
        <taxon>Oceanospirillales</taxon>
        <taxon>Pleioneaceae</taxon>
        <taxon>Pleionea</taxon>
    </lineage>
</organism>
<proteinExistence type="predicted"/>
<dbReference type="GO" id="GO:0005524">
    <property type="term" value="F:ATP binding"/>
    <property type="evidence" value="ECO:0007669"/>
    <property type="project" value="UniProtKB-UniRule"/>
</dbReference>
<feature type="domain" description="Protein kinase" evidence="7">
    <location>
        <begin position="278"/>
        <end position="510"/>
    </location>
</feature>
<dbReference type="EMBL" id="QGGU01000011">
    <property type="protein sequence ID" value="PWK47289.1"/>
    <property type="molecule type" value="Genomic_DNA"/>
</dbReference>
<reference evidence="8 9" key="1">
    <citation type="submission" date="2018-05" db="EMBL/GenBank/DDBJ databases">
        <title>Genomic Encyclopedia of Type Strains, Phase IV (KMG-IV): sequencing the most valuable type-strain genomes for metagenomic binning, comparative biology and taxonomic classification.</title>
        <authorList>
            <person name="Goeker M."/>
        </authorList>
    </citation>
    <scope>NUCLEOTIDE SEQUENCE [LARGE SCALE GENOMIC DNA]</scope>
    <source>
        <strain evidence="8 9">DSM 25350</strain>
    </source>
</reference>
<evidence type="ECO:0000256" key="3">
    <source>
        <dbReference type="ARBA" id="ARBA00022777"/>
    </source>
</evidence>
<evidence type="ECO:0000256" key="4">
    <source>
        <dbReference type="ARBA" id="ARBA00022840"/>
    </source>
</evidence>
<dbReference type="CDD" id="cd14014">
    <property type="entry name" value="STKc_PknB_like"/>
    <property type="match status" value="2"/>
</dbReference>
<feature type="transmembrane region" description="Helical" evidence="6">
    <location>
        <begin position="549"/>
        <end position="568"/>
    </location>
</feature>
<dbReference type="GO" id="GO:0004674">
    <property type="term" value="F:protein serine/threonine kinase activity"/>
    <property type="evidence" value="ECO:0007669"/>
    <property type="project" value="TreeGrafter"/>
</dbReference>
<dbReference type="InterPro" id="IPR017441">
    <property type="entry name" value="Protein_kinase_ATP_BS"/>
</dbReference>
<gene>
    <name evidence="8" type="ORF">C8D97_11134</name>
</gene>
<dbReference type="Gene3D" id="1.10.510.10">
    <property type="entry name" value="Transferase(Phosphotransferase) domain 1"/>
    <property type="match status" value="2"/>
</dbReference>
<dbReference type="Proteomes" id="UP000245790">
    <property type="component" value="Unassembled WGS sequence"/>
</dbReference>
<dbReference type="PROSITE" id="PS00107">
    <property type="entry name" value="PROTEIN_KINASE_ATP"/>
    <property type="match status" value="1"/>
</dbReference>
<dbReference type="Gene3D" id="3.30.200.20">
    <property type="entry name" value="Phosphorylase Kinase, domain 1"/>
    <property type="match status" value="1"/>
</dbReference>
<dbReference type="Pfam" id="PF00069">
    <property type="entry name" value="Pkinase"/>
    <property type="match status" value="2"/>
</dbReference>
<accession>A0A316FFT7</accession>
<keyword evidence="6" id="KW-0472">Membrane</keyword>
<dbReference type="PANTHER" id="PTHR43289:SF34">
    <property type="entry name" value="SERINE_THREONINE-PROTEIN KINASE YBDM-RELATED"/>
    <property type="match status" value="1"/>
</dbReference>
<keyword evidence="4 5" id="KW-0067">ATP-binding</keyword>
<dbReference type="InterPro" id="IPR011009">
    <property type="entry name" value="Kinase-like_dom_sf"/>
</dbReference>
<dbReference type="RefSeq" id="WP_109764542.1">
    <property type="nucleotide sequence ID" value="NZ_QGGU01000011.1"/>
</dbReference>
<dbReference type="PROSITE" id="PS00108">
    <property type="entry name" value="PROTEIN_KINASE_ST"/>
    <property type="match status" value="1"/>
</dbReference>
<dbReference type="AlphaFoldDB" id="A0A316FFT7"/>
<dbReference type="PROSITE" id="PS50011">
    <property type="entry name" value="PROTEIN_KINASE_DOM"/>
    <property type="match status" value="2"/>
</dbReference>
<evidence type="ECO:0000256" key="5">
    <source>
        <dbReference type="PROSITE-ProRule" id="PRU10141"/>
    </source>
</evidence>
<keyword evidence="2 5" id="KW-0547">Nucleotide-binding</keyword>
<protein>
    <submittedName>
        <fullName evidence="8">Serine/threonine-protein kinase</fullName>
    </submittedName>
</protein>
<evidence type="ECO:0000259" key="7">
    <source>
        <dbReference type="PROSITE" id="PS50011"/>
    </source>
</evidence>
<evidence type="ECO:0000256" key="1">
    <source>
        <dbReference type="ARBA" id="ARBA00022679"/>
    </source>
</evidence>
<evidence type="ECO:0000313" key="8">
    <source>
        <dbReference type="EMBL" id="PWK47289.1"/>
    </source>
</evidence>
<sequence>MEIAGYRLEEKIGEGGMSEVYRAEQLSLKRTVAIKFLSEQLLNHSTAQALFENEPLIVARLNHPKIIHVIDKGITQSGKPFFVMEFVEGVTLHDLVQDKKIPNSQKVQYAIQICRGLSFAHRNGIVHRDIKPANIIIDSENNARILDFGIASFYTDERFVQKSAAQVIGTERYMAPEVKVSSSNANLLSDLYSLGVLMFETFSENFIDNATPQNIEQSSIPKPIKKIILSCISADPAQRPTSASVIENQLLHIIKGAHLALSQKAAAEKEVASISKNFTLLDVISENEFSKVYLYEKQKSSDLLAIKKRNHDTSGLKEAKLLSSLKHQNIINIYGTSSNRRAFITVMEYMNAGSLAERLLQPFSFDEFFNVAEGLLAGLNFAHQNRILHGNIRPSNILFSQSGEVKLTDFGLSEHYHQHDNFNLEHLDQKNWYVPEKMEPVSNAFDIFSLGAVFYHMLTGEPIQWKNRQIAWTEPYGKLPKKMQEMLIKMMALAPEFRYTSISEVQHRLSQLKSLYGTKQQKRSTGISTTNIKQKAKASLSFMRWFKNLLWIVVLALAIFYVQVYFFMPDIKQFIHQTLREFLLWWASQL</sequence>
<dbReference type="SMART" id="SM00220">
    <property type="entry name" value="S_TKc"/>
    <property type="match status" value="2"/>
</dbReference>
<dbReference type="InterPro" id="IPR000719">
    <property type="entry name" value="Prot_kinase_dom"/>
</dbReference>
<name>A0A316FFT7_9GAMM</name>
<feature type="domain" description="Protein kinase" evidence="7">
    <location>
        <begin position="6"/>
        <end position="251"/>
    </location>
</feature>
<keyword evidence="3 8" id="KW-0418">Kinase</keyword>
<dbReference type="SUPFAM" id="SSF56112">
    <property type="entry name" value="Protein kinase-like (PK-like)"/>
    <property type="match status" value="2"/>
</dbReference>
<evidence type="ECO:0000313" key="9">
    <source>
        <dbReference type="Proteomes" id="UP000245790"/>
    </source>
</evidence>
<keyword evidence="1" id="KW-0808">Transferase</keyword>
<dbReference type="InterPro" id="IPR008271">
    <property type="entry name" value="Ser/Thr_kinase_AS"/>
</dbReference>
<evidence type="ECO:0000256" key="6">
    <source>
        <dbReference type="SAM" id="Phobius"/>
    </source>
</evidence>